<dbReference type="AlphaFoldDB" id="A0AA37WXB7"/>
<evidence type="ECO:0000313" key="3">
    <source>
        <dbReference type="EMBL" id="GLS83254.1"/>
    </source>
</evidence>
<evidence type="ECO:0000313" key="4">
    <source>
        <dbReference type="Proteomes" id="UP001157439"/>
    </source>
</evidence>
<dbReference type="Gene3D" id="1.10.10.2690">
    <property type="match status" value="1"/>
</dbReference>
<keyword evidence="4" id="KW-1185">Reference proteome</keyword>
<name>A0AA37WXB7_9GAMM</name>
<dbReference type="Proteomes" id="UP001157439">
    <property type="component" value="Unassembled WGS sequence"/>
</dbReference>
<dbReference type="GO" id="GO:0006355">
    <property type="term" value="P:regulation of DNA-templated transcription"/>
    <property type="evidence" value="ECO:0007669"/>
    <property type="project" value="InterPro"/>
</dbReference>
<dbReference type="Pfam" id="PF03333">
    <property type="entry name" value="PapB"/>
    <property type="match status" value="1"/>
</dbReference>
<evidence type="ECO:0008006" key="5">
    <source>
        <dbReference type="Google" id="ProtNLM"/>
    </source>
</evidence>
<dbReference type="InterPro" id="IPR004356">
    <property type="entry name" value="Adhesin_operon_reg_prot"/>
</dbReference>
<organism evidence="3 4">
    <name type="scientific">Paraferrimonas haliotis</name>
    <dbReference type="NCBI Taxonomy" id="2013866"/>
    <lineage>
        <taxon>Bacteria</taxon>
        <taxon>Pseudomonadati</taxon>
        <taxon>Pseudomonadota</taxon>
        <taxon>Gammaproteobacteria</taxon>
        <taxon>Alteromonadales</taxon>
        <taxon>Ferrimonadaceae</taxon>
        <taxon>Paraferrimonas</taxon>
    </lineage>
</organism>
<evidence type="ECO:0000256" key="1">
    <source>
        <dbReference type="ARBA" id="ARBA00023015"/>
    </source>
</evidence>
<comment type="caution">
    <text evidence="3">The sequence shown here is derived from an EMBL/GenBank/DDBJ whole genome shotgun (WGS) entry which is preliminary data.</text>
</comment>
<gene>
    <name evidence="3" type="ORF">GCM10007894_12310</name>
</gene>
<dbReference type="InterPro" id="IPR053721">
    <property type="entry name" value="Fimbrial_Adhesin_Reg"/>
</dbReference>
<evidence type="ECO:0000256" key="2">
    <source>
        <dbReference type="ARBA" id="ARBA00023163"/>
    </source>
</evidence>
<reference evidence="3 4" key="1">
    <citation type="journal article" date="2014" name="Int. J. Syst. Evol. Microbiol.">
        <title>Complete genome sequence of Corynebacterium casei LMG S-19264T (=DSM 44701T), isolated from a smear-ripened cheese.</title>
        <authorList>
            <consortium name="US DOE Joint Genome Institute (JGI-PGF)"/>
            <person name="Walter F."/>
            <person name="Albersmeier A."/>
            <person name="Kalinowski J."/>
            <person name="Ruckert C."/>
        </authorList>
    </citation>
    <scope>NUCLEOTIDE SEQUENCE [LARGE SCALE GENOMIC DNA]</scope>
    <source>
        <strain evidence="3 4">NBRC 112785</strain>
    </source>
</reference>
<protein>
    <recommendedName>
        <fullName evidence="5">Adhesin biosynthesis transcription regulatory protein</fullName>
    </recommendedName>
</protein>
<accession>A0AA37WXB7</accession>
<dbReference type="EMBL" id="BSPO01000002">
    <property type="protein sequence ID" value="GLS83254.1"/>
    <property type="molecule type" value="Genomic_DNA"/>
</dbReference>
<keyword evidence="2" id="KW-0804">Transcription</keyword>
<dbReference type="RefSeq" id="WP_095497184.1">
    <property type="nucleotide sequence ID" value="NZ_BSPO01000002.1"/>
</dbReference>
<proteinExistence type="predicted"/>
<keyword evidence="1" id="KW-0805">Transcription regulation</keyword>
<sequence>MNPHTILVPGAETEERVKLLISLTNIRSDKVIDALIDHLSRGHATAQAAALNQVELPNFCRAKASLIIANGIVEKIKEIDWPELSENR</sequence>